<evidence type="ECO:0000256" key="9">
    <source>
        <dbReference type="SAM" id="MobiDB-lite"/>
    </source>
</evidence>
<feature type="domain" description="PH" evidence="10">
    <location>
        <begin position="373"/>
        <end position="525"/>
    </location>
</feature>
<feature type="domain" description="FYVE-type" evidence="12">
    <location>
        <begin position="602"/>
        <end position="666"/>
    </location>
</feature>
<feature type="region of interest" description="Disordered" evidence="9">
    <location>
        <begin position="847"/>
        <end position="869"/>
    </location>
</feature>
<evidence type="ECO:0000259" key="10">
    <source>
        <dbReference type="PROSITE" id="PS50003"/>
    </source>
</evidence>
<dbReference type="Pfam" id="PF01363">
    <property type="entry name" value="FYVE"/>
    <property type="match status" value="1"/>
</dbReference>
<name>A0A0C3B4B2_SERVB</name>
<dbReference type="HOGENOM" id="CLU_005251_0_0_1"/>
<dbReference type="SMART" id="SM00325">
    <property type="entry name" value="RhoGEF"/>
    <property type="match status" value="1"/>
</dbReference>
<feature type="region of interest" description="Disordered" evidence="9">
    <location>
        <begin position="69"/>
        <end position="117"/>
    </location>
</feature>
<dbReference type="SMART" id="SM00233">
    <property type="entry name" value="PH"/>
    <property type="match status" value="1"/>
</dbReference>
<dbReference type="AlphaFoldDB" id="A0A0C3B4B2"/>
<dbReference type="InterPro" id="IPR001849">
    <property type="entry name" value="PH_domain"/>
</dbReference>
<dbReference type="SMART" id="SM00064">
    <property type="entry name" value="FYVE"/>
    <property type="match status" value="1"/>
</dbReference>
<keyword evidence="14" id="KW-1185">Reference proteome</keyword>
<organism evidence="13 14">
    <name type="scientific">Serendipita vermifera MAFF 305830</name>
    <dbReference type="NCBI Taxonomy" id="933852"/>
    <lineage>
        <taxon>Eukaryota</taxon>
        <taxon>Fungi</taxon>
        <taxon>Dikarya</taxon>
        <taxon>Basidiomycota</taxon>
        <taxon>Agaricomycotina</taxon>
        <taxon>Agaricomycetes</taxon>
        <taxon>Sebacinales</taxon>
        <taxon>Serendipitaceae</taxon>
        <taxon>Serendipita</taxon>
    </lineage>
</organism>
<evidence type="ECO:0000256" key="4">
    <source>
        <dbReference type="ARBA" id="ARBA00022723"/>
    </source>
</evidence>
<gene>
    <name evidence="13" type="ORF">M408DRAFT_327129</name>
</gene>
<evidence type="ECO:0000313" key="14">
    <source>
        <dbReference type="Proteomes" id="UP000054097"/>
    </source>
</evidence>
<dbReference type="SUPFAM" id="SSF48065">
    <property type="entry name" value="DBL homology domain (DH-domain)"/>
    <property type="match status" value="1"/>
</dbReference>
<dbReference type="GO" id="GO:0005085">
    <property type="term" value="F:guanyl-nucleotide exchange factor activity"/>
    <property type="evidence" value="ECO:0007669"/>
    <property type="project" value="UniProtKB-KW"/>
</dbReference>
<dbReference type="Pfam" id="PF00621">
    <property type="entry name" value="RhoGEF"/>
    <property type="match status" value="1"/>
</dbReference>
<evidence type="ECO:0000256" key="2">
    <source>
        <dbReference type="ARBA" id="ARBA00022490"/>
    </source>
</evidence>
<proteinExistence type="predicted"/>
<dbReference type="SUPFAM" id="SSF50729">
    <property type="entry name" value="PH domain-like"/>
    <property type="match status" value="1"/>
</dbReference>
<dbReference type="Gene3D" id="3.30.40.10">
    <property type="entry name" value="Zinc/RING finger domain, C3HC4 (zinc finger)"/>
    <property type="match status" value="1"/>
</dbReference>
<dbReference type="GO" id="GO:0008270">
    <property type="term" value="F:zinc ion binding"/>
    <property type="evidence" value="ECO:0007669"/>
    <property type="project" value="UniProtKB-KW"/>
</dbReference>
<dbReference type="CDD" id="cd00160">
    <property type="entry name" value="RhoGEF"/>
    <property type="match status" value="1"/>
</dbReference>
<keyword evidence="2" id="KW-0963">Cytoplasm</keyword>
<evidence type="ECO:0000256" key="1">
    <source>
        <dbReference type="ARBA" id="ARBA00004245"/>
    </source>
</evidence>
<evidence type="ECO:0000256" key="8">
    <source>
        <dbReference type="PROSITE-ProRule" id="PRU00091"/>
    </source>
</evidence>
<dbReference type="Gene3D" id="1.20.900.10">
    <property type="entry name" value="Dbl homology (DH) domain"/>
    <property type="match status" value="1"/>
</dbReference>
<evidence type="ECO:0000259" key="12">
    <source>
        <dbReference type="PROSITE" id="PS50178"/>
    </source>
</evidence>
<dbReference type="InterPro" id="IPR051092">
    <property type="entry name" value="FYVE_RhoGEF_PH"/>
</dbReference>
<dbReference type="STRING" id="933852.A0A0C3B4B2"/>
<evidence type="ECO:0000256" key="6">
    <source>
        <dbReference type="ARBA" id="ARBA00022833"/>
    </source>
</evidence>
<dbReference type="PROSITE" id="PS50178">
    <property type="entry name" value="ZF_FYVE"/>
    <property type="match status" value="1"/>
</dbReference>
<evidence type="ECO:0000256" key="3">
    <source>
        <dbReference type="ARBA" id="ARBA00022658"/>
    </source>
</evidence>
<keyword evidence="6" id="KW-0862">Zinc</keyword>
<feature type="compositionally biased region" description="Basic and acidic residues" evidence="9">
    <location>
        <begin position="577"/>
        <end position="587"/>
    </location>
</feature>
<dbReference type="OrthoDB" id="660555at2759"/>
<keyword evidence="5 8" id="KW-0863">Zinc-finger</keyword>
<dbReference type="GO" id="GO:0005856">
    <property type="term" value="C:cytoskeleton"/>
    <property type="evidence" value="ECO:0007669"/>
    <property type="project" value="UniProtKB-SubCell"/>
</dbReference>
<dbReference type="PROSITE" id="PS50010">
    <property type="entry name" value="DH_2"/>
    <property type="match status" value="1"/>
</dbReference>
<dbReference type="InterPro" id="IPR017455">
    <property type="entry name" value="Znf_FYVE-rel"/>
</dbReference>
<comment type="subcellular location">
    <subcellularLocation>
        <location evidence="1">Cytoplasm</location>
        <location evidence="1">Cytoskeleton</location>
    </subcellularLocation>
</comment>
<evidence type="ECO:0000256" key="5">
    <source>
        <dbReference type="ARBA" id="ARBA00022771"/>
    </source>
</evidence>
<evidence type="ECO:0008006" key="15">
    <source>
        <dbReference type="Google" id="ProtNLM"/>
    </source>
</evidence>
<dbReference type="InterPro" id="IPR000306">
    <property type="entry name" value="Znf_FYVE"/>
</dbReference>
<feature type="region of interest" description="Disordered" evidence="9">
    <location>
        <begin position="1"/>
        <end position="37"/>
    </location>
</feature>
<feature type="region of interest" description="Disordered" evidence="9">
    <location>
        <begin position="786"/>
        <end position="810"/>
    </location>
</feature>
<keyword evidence="4" id="KW-0479">Metal-binding</keyword>
<sequence>MESSINFPSSRGEPSSSGPQLGPAARRPPHLPFRRISMPSVPSSAALTQIRAMNIASAKDNRVSVVSQQSFDSLSENQRGSENVHYIPNSPGAIASPKPRRTRPSSLQPPPKVTAPVPGTVIKRRKVLRELLDTERTYVDGLEFINEHFLSPLIKASMEGKPLISPGQMSSIFSNFVDMLGFHQSFYATLSSVVGPHVPATQPPSAYNMASPTRGVFGNASTNIEAPPAVAALLAQHVPFFSMYTPFVTAYPTIMASLHNLTSPHSSSYSAPFAVWLKEREQDPRCGRLGLRDWLLTLVQRCPRYLLLVRDLANYTEPTDPEYSELEEVIKMLERINTSLNTALQTQSITLQLLTVQKATPNLPIPFLEPGRTFIRRGSLFQVADRVERLREFFLFSDCFVWLSKGGEREGAVTAKEEQMRQSIVSSPSNASFAALKRGPSELEPPLRRAPSSAYGSKFPTQVEEEKWWFRGKINLLDLDIVLPVAAFGEEGKIEVHSPQMSFSLFCDSAEEREAWASAIRGAKQTRLVAMNSTNPNSTLTSSSSNQHLRLALQALPYAPDPVDSPTTPHKKKGSKKDKTALKDKQRRGHVEHFVPAIWVPDSKAEACMRCGGVFSWRRRRHHCRLCGKCVCANCSGKTFFIASKNPTKESTKPARACNACYEAVFPVLDPETPEDTDPTTLPHYSSIGTLTALPFSKSTPSLTLDQVTTPPIARPSPLHYELPTPVRRQSNAEGDRPKSGLDFLPISRPPVSGSRPGSEIRSSSYTTSTTASSMPPFDVYKNASSATMGMSESPSSSISPLGSESPIRPRPRASFSAAAIAVHTTPVTARASIEVSRYSLVLGGRSRVGEGTPENEGKEGRAHNGRKSLDAGYAVGKLADILGRK</sequence>
<feature type="region of interest" description="Disordered" evidence="9">
    <location>
        <begin position="702"/>
        <end position="772"/>
    </location>
</feature>
<dbReference type="Gene3D" id="2.30.29.30">
    <property type="entry name" value="Pleckstrin-homology domain (PH domain)/Phosphotyrosine-binding domain (PTB)"/>
    <property type="match status" value="1"/>
</dbReference>
<dbReference type="InterPro" id="IPR013083">
    <property type="entry name" value="Znf_RING/FYVE/PHD"/>
</dbReference>
<feature type="compositionally biased region" description="Low complexity" evidence="9">
    <location>
        <begin position="8"/>
        <end position="19"/>
    </location>
</feature>
<dbReference type="GO" id="GO:0005737">
    <property type="term" value="C:cytoplasm"/>
    <property type="evidence" value="ECO:0007669"/>
    <property type="project" value="TreeGrafter"/>
</dbReference>
<feature type="domain" description="DH" evidence="11">
    <location>
        <begin position="123"/>
        <end position="343"/>
    </location>
</feature>
<feature type="compositionally biased region" description="Polar residues" evidence="9">
    <location>
        <begin position="69"/>
        <end position="81"/>
    </location>
</feature>
<reference evidence="13 14" key="1">
    <citation type="submission" date="2014-04" db="EMBL/GenBank/DDBJ databases">
        <authorList>
            <consortium name="DOE Joint Genome Institute"/>
            <person name="Kuo A."/>
            <person name="Zuccaro A."/>
            <person name="Kohler A."/>
            <person name="Nagy L.G."/>
            <person name="Floudas D."/>
            <person name="Copeland A."/>
            <person name="Barry K.W."/>
            <person name="Cichocki N."/>
            <person name="Veneault-Fourrey C."/>
            <person name="LaButti K."/>
            <person name="Lindquist E.A."/>
            <person name="Lipzen A."/>
            <person name="Lundell T."/>
            <person name="Morin E."/>
            <person name="Murat C."/>
            <person name="Sun H."/>
            <person name="Tunlid A."/>
            <person name="Henrissat B."/>
            <person name="Grigoriev I.V."/>
            <person name="Hibbett D.S."/>
            <person name="Martin F."/>
            <person name="Nordberg H.P."/>
            <person name="Cantor M.N."/>
            <person name="Hua S.X."/>
        </authorList>
    </citation>
    <scope>NUCLEOTIDE SEQUENCE [LARGE SCALE GENOMIC DNA]</scope>
    <source>
        <strain evidence="13 14">MAFF 305830</strain>
    </source>
</reference>
<protein>
    <recommendedName>
        <fullName evidence="15">FYVE-type domain-containing protein</fullName>
    </recommendedName>
</protein>
<dbReference type="PANTHER" id="PTHR12673:SF270">
    <property type="entry name" value="FYVE-TYPE DOMAIN-CONTAINING PROTEIN"/>
    <property type="match status" value="1"/>
</dbReference>
<evidence type="ECO:0000313" key="13">
    <source>
        <dbReference type="EMBL" id="KIM31655.1"/>
    </source>
</evidence>
<dbReference type="InterPro" id="IPR011993">
    <property type="entry name" value="PH-like_dom_sf"/>
</dbReference>
<keyword evidence="7" id="KW-0206">Cytoskeleton</keyword>
<dbReference type="InterPro" id="IPR035899">
    <property type="entry name" value="DBL_dom_sf"/>
</dbReference>
<dbReference type="EMBL" id="KN824281">
    <property type="protein sequence ID" value="KIM31655.1"/>
    <property type="molecule type" value="Genomic_DNA"/>
</dbReference>
<dbReference type="Proteomes" id="UP000054097">
    <property type="component" value="Unassembled WGS sequence"/>
</dbReference>
<reference evidence="14" key="2">
    <citation type="submission" date="2015-01" db="EMBL/GenBank/DDBJ databases">
        <title>Evolutionary Origins and Diversification of the Mycorrhizal Mutualists.</title>
        <authorList>
            <consortium name="DOE Joint Genome Institute"/>
            <consortium name="Mycorrhizal Genomics Consortium"/>
            <person name="Kohler A."/>
            <person name="Kuo A."/>
            <person name="Nagy L.G."/>
            <person name="Floudas D."/>
            <person name="Copeland A."/>
            <person name="Barry K.W."/>
            <person name="Cichocki N."/>
            <person name="Veneault-Fourrey C."/>
            <person name="LaButti K."/>
            <person name="Lindquist E.A."/>
            <person name="Lipzen A."/>
            <person name="Lundell T."/>
            <person name="Morin E."/>
            <person name="Murat C."/>
            <person name="Riley R."/>
            <person name="Ohm R."/>
            <person name="Sun H."/>
            <person name="Tunlid A."/>
            <person name="Henrissat B."/>
            <person name="Grigoriev I.V."/>
            <person name="Hibbett D.S."/>
            <person name="Martin F."/>
        </authorList>
    </citation>
    <scope>NUCLEOTIDE SEQUENCE [LARGE SCALE GENOMIC DNA]</scope>
    <source>
        <strain evidence="14">MAFF 305830</strain>
    </source>
</reference>
<keyword evidence="3" id="KW-0344">Guanine-nucleotide releasing factor</keyword>
<dbReference type="InterPro" id="IPR000219">
    <property type="entry name" value="DH_dom"/>
</dbReference>
<evidence type="ECO:0000259" key="11">
    <source>
        <dbReference type="PROSITE" id="PS50010"/>
    </source>
</evidence>
<dbReference type="SUPFAM" id="SSF57903">
    <property type="entry name" value="FYVE/PHD zinc finger"/>
    <property type="match status" value="1"/>
</dbReference>
<feature type="region of interest" description="Disordered" evidence="9">
    <location>
        <begin position="558"/>
        <end position="587"/>
    </location>
</feature>
<feature type="compositionally biased region" description="Low complexity" evidence="9">
    <location>
        <begin position="746"/>
        <end position="772"/>
    </location>
</feature>
<accession>A0A0C3B4B2</accession>
<dbReference type="PROSITE" id="PS50003">
    <property type="entry name" value="PH_DOMAIN"/>
    <property type="match status" value="1"/>
</dbReference>
<dbReference type="InterPro" id="IPR011011">
    <property type="entry name" value="Znf_FYVE_PHD"/>
</dbReference>
<dbReference type="PANTHER" id="PTHR12673">
    <property type="entry name" value="FACIOGENITAL DYSPLASIA PROTEIN"/>
    <property type="match status" value="1"/>
</dbReference>
<evidence type="ECO:0000256" key="7">
    <source>
        <dbReference type="ARBA" id="ARBA00023212"/>
    </source>
</evidence>